<protein>
    <submittedName>
        <fullName evidence="13">TraB/GumN family protein</fullName>
    </submittedName>
</protein>
<proteinExistence type="predicted"/>
<name>A0A851GPV9_9BACT</name>
<keyword evidence="5" id="KW-0812">Transmembrane</keyword>
<dbReference type="RefSeq" id="WP_178932919.1">
    <property type="nucleotide sequence ID" value="NZ_JACBAZ010000004.1"/>
</dbReference>
<evidence type="ECO:0000256" key="11">
    <source>
        <dbReference type="ARBA" id="ARBA00023136"/>
    </source>
</evidence>
<dbReference type="GO" id="GO:0030178">
    <property type="term" value="P:negative regulation of Wnt signaling pathway"/>
    <property type="evidence" value="ECO:0007669"/>
    <property type="project" value="InterPro"/>
</dbReference>
<accession>A0A851GPV9</accession>
<comment type="cofactor">
    <cofactor evidence="1">
        <name>Mn(2+)</name>
        <dbReference type="ChEBI" id="CHEBI:29035"/>
    </cofactor>
</comment>
<keyword evidence="8" id="KW-0378">Hydrolase</keyword>
<keyword evidence="10" id="KW-0482">Metalloprotease</keyword>
<dbReference type="GO" id="GO:0016020">
    <property type="term" value="C:membrane"/>
    <property type="evidence" value="ECO:0007669"/>
    <property type="project" value="UniProtKB-SubCell"/>
</dbReference>
<evidence type="ECO:0000313" key="14">
    <source>
        <dbReference type="Proteomes" id="UP000557872"/>
    </source>
</evidence>
<dbReference type="EMBL" id="JACBAZ010000004">
    <property type="protein sequence ID" value="NWK56184.1"/>
    <property type="molecule type" value="Genomic_DNA"/>
</dbReference>
<comment type="caution">
    <text evidence="13">The sequence shown here is derived from an EMBL/GenBank/DDBJ whole genome shotgun (WGS) entry which is preliminary data.</text>
</comment>
<keyword evidence="12" id="KW-0325">Glycoprotein</keyword>
<gene>
    <name evidence="13" type="ORF">HW115_11230</name>
</gene>
<dbReference type="InterPro" id="IPR040230">
    <property type="entry name" value="TIKI1/2-like"/>
</dbReference>
<comment type="subcellular location">
    <subcellularLocation>
        <location evidence="3">Membrane</location>
        <topology evidence="3">Single-pass type I membrane protein</topology>
    </subcellularLocation>
</comment>
<keyword evidence="7" id="KW-0732">Signal</keyword>
<evidence type="ECO:0000256" key="2">
    <source>
        <dbReference type="ARBA" id="ARBA00001941"/>
    </source>
</evidence>
<keyword evidence="9" id="KW-1133">Transmembrane helix</keyword>
<evidence type="ECO:0000256" key="6">
    <source>
        <dbReference type="ARBA" id="ARBA00022723"/>
    </source>
</evidence>
<evidence type="ECO:0000256" key="3">
    <source>
        <dbReference type="ARBA" id="ARBA00004479"/>
    </source>
</evidence>
<dbReference type="PANTHER" id="PTHR31120:SF6">
    <property type="entry name" value="METALLOPROTEASE TIKI HOMOLOG"/>
    <property type="match status" value="1"/>
</dbReference>
<evidence type="ECO:0000256" key="7">
    <source>
        <dbReference type="ARBA" id="ARBA00022729"/>
    </source>
</evidence>
<dbReference type="Proteomes" id="UP000557872">
    <property type="component" value="Unassembled WGS sequence"/>
</dbReference>
<evidence type="ECO:0000256" key="5">
    <source>
        <dbReference type="ARBA" id="ARBA00022692"/>
    </source>
</evidence>
<dbReference type="GO" id="GO:0006508">
    <property type="term" value="P:proteolysis"/>
    <property type="evidence" value="ECO:0007669"/>
    <property type="project" value="UniProtKB-KW"/>
</dbReference>
<evidence type="ECO:0000256" key="9">
    <source>
        <dbReference type="ARBA" id="ARBA00022989"/>
    </source>
</evidence>
<comment type="cofactor">
    <cofactor evidence="2">
        <name>Co(2+)</name>
        <dbReference type="ChEBI" id="CHEBI:48828"/>
    </cofactor>
</comment>
<keyword evidence="4" id="KW-0645">Protease</keyword>
<dbReference type="CDD" id="cd14789">
    <property type="entry name" value="Tiki"/>
    <property type="match status" value="1"/>
</dbReference>
<keyword evidence="14" id="KW-1185">Reference proteome</keyword>
<evidence type="ECO:0000256" key="1">
    <source>
        <dbReference type="ARBA" id="ARBA00001936"/>
    </source>
</evidence>
<evidence type="ECO:0000256" key="10">
    <source>
        <dbReference type="ARBA" id="ARBA00023049"/>
    </source>
</evidence>
<evidence type="ECO:0000256" key="4">
    <source>
        <dbReference type="ARBA" id="ARBA00022670"/>
    </source>
</evidence>
<reference evidence="13 14" key="1">
    <citation type="submission" date="2020-07" db="EMBL/GenBank/DDBJ databases">
        <title>Roseicoccus Jingziensis gen. nov., sp. nov., isolated from coastal seawater.</title>
        <authorList>
            <person name="Feng X."/>
        </authorList>
    </citation>
    <scope>NUCLEOTIDE SEQUENCE [LARGE SCALE GENOMIC DNA]</scope>
    <source>
        <strain evidence="13 14">N1E253</strain>
    </source>
</reference>
<dbReference type="InterPro" id="IPR002816">
    <property type="entry name" value="TraB/PrgY/GumN_fam"/>
</dbReference>
<dbReference type="GO" id="GO:0004222">
    <property type="term" value="F:metalloendopeptidase activity"/>
    <property type="evidence" value="ECO:0007669"/>
    <property type="project" value="TreeGrafter"/>
</dbReference>
<sequence length="317" mass="35697">MMKHRKKLSLILTVGVMWLGGVMASLAEQPDLEKIKHPVKPMLWKIEGKGLKTPSYLFGTIHLSDSRVTSLHPLAEKAFQKSDRFYAEVDMSPANMVGMVKMLMRGDGRSLKDILGEDLYRRLEVEIKAISPLLDVKPFDAFKVWAVAVMLPQLGDQLKGGKALDVQLWERAKAKGKGCFALETPQQQIGGMDGLTVQEQKTILKVTIDEVAKARKENRRSYEELFNAYLVGDIEQLAAKLKEGMLMGDEIDDDLRARVNEAFLFKRNRGMAKVIAASLEKHPEKVQFFAAGSAHYLGEKNVRHYLKQAGYRIEPVQ</sequence>
<keyword evidence="11" id="KW-0472">Membrane</keyword>
<evidence type="ECO:0000313" key="13">
    <source>
        <dbReference type="EMBL" id="NWK56184.1"/>
    </source>
</evidence>
<dbReference type="AlphaFoldDB" id="A0A851GPV9"/>
<dbReference type="Pfam" id="PF01963">
    <property type="entry name" value="TraB_PrgY_gumN"/>
    <property type="match status" value="1"/>
</dbReference>
<dbReference type="GO" id="GO:0046872">
    <property type="term" value="F:metal ion binding"/>
    <property type="evidence" value="ECO:0007669"/>
    <property type="project" value="UniProtKB-KW"/>
</dbReference>
<keyword evidence="6" id="KW-0479">Metal-binding</keyword>
<organism evidence="13 14">
    <name type="scientific">Oceaniferula marina</name>
    <dbReference type="NCBI Taxonomy" id="2748318"/>
    <lineage>
        <taxon>Bacteria</taxon>
        <taxon>Pseudomonadati</taxon>
        <taxon>Verrucomicrobiota</taxon>
        <taxon>Verrucomicrobiia</taxon>
        <taxon>Verrucomicrobiales</taxon>
        <taxon>Verrucomicrobiaceae</taxon>
        <taxon>Oceaniferula</taxon>
    </lineage>
</organism>
<evidence type="ECO:0000256" key="8">
    <source>
        <dbReference type="ARBA" id="ARBA00022801"/>
    </source>
</evidence>
<evidence type="ECO:0000256" key="12">
    <source>
        <dbReference type="ARBA" id="ARBA00023180"/>
    </source>
</evidence>
<dbReference type="PANTHER" id="PTHR31120">
    <property type="entry name" value="METALLOPROTEASE TIKI"/>
    <property type="match status" value="1"/>
</dbReference>